<keyword evidence="4" id="KW-1003">Cell membrane</keyword>
<dbReference type="Pfam" id="PF00474">
    <property type="entry name" value="SSF"/>
    <property type="match status" value="1"/>
</dbReference>
<feature type="transmembrane region" description="Helical" evidence="12">
    <location>
        <begin position="121"/>
        <end position="141"/>
    </location>
</feature>
<dbReference type="CDD" id="cd10326">
    <property type="entry name" value="SLC5sbd_NIS-like"/>
    <property type="match status" value="1"/>
</dbReference>
<dbReference type="PANTHER" id="PTHR42985">
    <property type="entry name" value="SODIUM-COUPLED MONOCARBOXYLATE TRANSPORTER"/>
    <property type="match status" value="1"/>
</dbReference>
<dbReference type="Proteomes" id="UP001595885">
    <property type="component" value="Unassembled WGS sequence"/>
</dbReference>
<keyword evidence="3" id="KW-0813">Transport</keyword>
<keyword evidence="14" id="KW-1185">Reference proteome</keyword>
<feature type="transmembrane region" description="Helical" evidence="12">
    <location>
        <begin position="456"/>
        <end position="477"/>
    </location>
</feature>
<evidence type="ECO:0000256" key="5">
    <source>
        <dbReference type="ARBA" id="ARBA00022692"/>
    </source>
</evidence>
<evidence type="ECO:0000256" key="4">
    <source>
        <dbReference type="ARBA" id="ARBA00022475"/>
    </source>
</evidence>
<sequence>MQPISILILVLVYFTVLILFSYFTGKKSEENNDTFFKANRQSPWYLVAFGMIGASLSGVTFISVPGKVEAAQFAYFQIVIGYILGYFVIGAILLPLYYKLQLTSIYTYLEERFGNYSYKTGAWFFIVSRTVGSNLRLLLVADVLQTLVFEPLGIPYWVTVTSIIFLIWVYTNKSGIKTIIWTDTLQTLFMLVSVVICIVVVSQDLGLNISSISSYVADSDFSKTFFFDDLSSPKYFWKQFFSGAFIAIVMTGLDQDMMQKNLTCKSLKDAQKNMFWFTIVLTFVNFLFLVLGLLFTEYALKNGIDAHRDQLFAVLANNHLGVIVAFSFILGLIAAAFSSADSALTSLTTSFSIDILNIEKRYDAAKQIAVRKKIHLAFVLVSIIVILIFKYGFNDASIIDKVLKFAGFTYGPLLGLYSFGLFTKWNVKDKLVPIVALSAVIISLLLNAYGEVWFNYTFGFEILMVNGFLTFLGLILIRSQQN</sequence>
<feature type="transmembrane region" description="Helical" evidence="12">
    <location>
        <begin position="178"/>
        <end position="201"/>
    </location>
</feature>
<name>A0ABV9P607_9FLAO</name>
<dbReference type="PROSITE" id="PS50283">
    <property type="entry name" value="NA_SOLUT_SYMP_3"/>
    <property type="match status" value="1"/>
</dbReference>
<dbReference type="InterPro" id="IPR038377">
    <property type="entry name" value="Na/Glc_symporter_sf"/>
</dbReference>
<dbReference type="InterPro" id="IPR051163">
    <property type="entry name" value="Sodium:Solute_Symporter_SSF"/>
</dbReference>
<evidence type="ECO:0000256" key="1">
    <source>
        <dbReference type="ARBA" id="ARBA00004651"/>
    </source>
</evidence>
<keyword evidence="5 12" id="KW-0812">Transmembrane</keyword>
<feature type="transmembrane region" description="Helical" evidence="12">
    <location>
        <begin position="315"/>
        <end position="337"/>
    </location>
</feature>
<reference evidence="14" key="1">
    <citation type="journal article" date="2019" name="Int. J. Syst. Evol. Microbiol.">
        <title>The Global Catalogue of Microorganisms (GCM) 10K type strain sequencing project: providing services to taxonomists for standard genome sequencing and annotation.</title>
        <authorList>
            <consortium name="The Broad Institute Genomics Platform"/>
            <consortium name="The Broad Institute Genome Sequencing Center for Infectious Disease"/>
            <person name="Wu L."/>
            <person name="Ma J."/>
        </authorList>
    </citation>
    <scope>NUCLEOTIDE SEQUENCE [LARGE SCALE GENOMIC DNA]</scope>
    <source>
        <strain evidence="14">CCUG 50349</strain>
    </source>
</reference>
<dbReference type="PANTHER" id="PTHR42985:SF47">
    <property type="entry name" value="INTEGRAL MEMBRANE TRANSPORT PROTEIN"/>
    <property type="match status" value="1"/>
</dbReference>
<evidence type="ECO:0000313" key="14">
    <source>
        <dbReference type="Proteomes" id="UP001595885"/>
    </source>
</evidence>
<evidence type="ECO:0000256" key="6">
    <source>
        <dbReference type="ARBA" id="ARBA00022989"/>
    </source>
</evidence>
<feature type="transmembrane region" description="Helical" evidence="12">
    <location>
        <begin position="153"/>
        <end position="171"/>
    </location>
</feature>
<feature type="transmembrane region" description="Helical" evidence="12">
    <location>
        <begin position="6"/>
        <end position="23"/>
    </location>
</feature>
<protein>
    <submittedName>
        <fullName evidence="13">Sodium:solute symporter</fullName>
    </submittedName>
</protein>
<feature type="transmembrane region" description="Helical" evidence="12">
    <location>
        <begin position="235"/>
        <end position="253"/>
    </location>
</feature>
<feature type="transmembrane region" description="Helical" evidence="12">
    <location>
        <begin position="374"/>
        <end position="393"/>
    </location>
</feature>
<feature type="transmembrane region" description="Helical" evidence="12">
    <location>
        <begin position="274"/>
        <end position="295"/>
    </location>
</feature>
<accession>A0ABV9P607</accession>
<comment type="similarity">
    <text evidence="2 11">Belongs to the sodium:solute symporter (SSF) (TC 2.A.21) family.</text>
</comment>
<feature type="transmembrane region" description="Helical" evidence="12">
    <location>
        <begin position="405"/>
        <end position="422"/>
    </location>
</feature>
<evidence type="ECO:0000256" key="3">
    <source>
        <dbReference type="ARBA" id="ARBA00022448"/>
    </source>
</evidence>
<evidence type="ECO:0000256" key="11">
    <source>
        <dbReference type="RuleBase" id="RU362091"/>
    </source>
</evidence>
<dbReference type="RefSeq" id="WP_379739089.1">
    <property type="nucleotide sequence ID" value="NZ_JBHSGW010000004.1"/>
</dbReference>
<keyword evidence="8" id="KW-0406">Ion transport</keyword>
<dbReference type="EMBL" id="JBHSGW010000004">
    <property type="protein sequence ID" value="MFC4739507.1"/>
    <property type="molecule type" value="Genomic_DNA"/>
</dbReference>
<evidence type="ECO:0000256" key="9">
    <source>
        <dbReference type="ARBA" id="ARBA00023136"/>
    </source>
</evidence>
<evidence type="ECO:0000256" key="12">
    <source>
        <dbReference type="SAM" id="Phobius"/>
    </source>
</evidence>
<gene>
    <name evidence="13" type="ORF">ACFO3U_05825</name>
</gene>
<organism evidence="13 14">
    <name type="scientific">Flavobacterium ponti</name>
    <dbReference type="NCBI Taxonomy" id="665133"/>
    <lineage>
        <taxon>Bacteria</taxon>
        <taxon>Pseudomonadati</taxon>
        <taxon>Bacteroidota</taxon>
        <taxon>Flavobacteriia</taxon>
        <taxon>Flavobacteriales</taxon>
        <taxon>Flavobacteriaceae</taxon>
        <taxon>Flavobacterium</taxon>
    </lineage>
</organism>
<evidence type="ECO:0000256" key="7">
    <source>
        <dbReference type="ARBA" id="ARBA00023053"/>
    </source>
</evidence>
<evidence type="ECO:0000313" key="13">
    <source>
        <dbReference type="EMBL" id="MFC4739507.1"/>
    </source>
</evidence>
<keyword evidence="9 12" id="KW-0472">Membrane</keyword>
<keyword evidence="7" id="KW-0915">Sodium</keyword>
<keyword evidence="6 12" id="KW-1133">Transmembrane helix</keyword>
<feature type="transmembrane region" description="Helical" evidence="12">
    <location>
        <begin position="74"/>
        <end position="100"/>
    </location>
</feature>
<proteinExistence type="inferred from homology"/>
<dbReference type="InterPro" id="IPR001734">
    <property type="entry name" value="Na/solute_symporter"/>
</dbReference>
<comment type="caution">
    <text evidence="13">The sequence shown here is derived from an EMBL/GenBank/DDBJ whole genome shotgun (WGS) entry which is preliminary data.</text>
</comment>
<feature type="transmembrane region" description="Helical" evidence="12">
    <location>
        <begin position="431"/>
        <end position="450"/>
    </location>
</feature>
<evidence type="ECO:0000256" key="2">
    <source>
        <dbReference type="ARBA" id="ARBA00006434"/>
    </source>
</evidence>
<keyword evidence="10" id="KW-0739">Sodium transport</keyword>
<dbReference type="Gene3D" id="1.20.1730.10">
    <property type="entry name" value="Sodium/glucose cotransporter"/>
    <property type="match status" value="1"/>
</dbReference>
<evidence type="ECO:0000256" key="8">
    <source>
        <dbReference type="ARBA" id="ARBA00023065"/>
    </source>
</evidence>
<evidence type="ECO:0000256" key="10">
    <source>
        <dbReference type="ARBA" id="ARBA00023201"/>
    </source>
</evidence>
<comment type="subcellular location">
    <subcellularLocation>
        <location evidence="1">Cell membrane</location>
        <topology evidence="1">Multi-pass membrane protein</topology>
    </subcellularLocation>
</comment>
<feature type="transmembrane region" description="Helical" evidence="12">
    <location>
        <begin position="44"/>
        <end position="62"/>
    </location>
</feature>